<evidence type="ECO:0000256" key="1">
    <source>
        <dbReference type="ARBA" id="ARBA00011353"/>
    </source>
</evidence>
<dbReference type="PANTHER" id="PTHR45615:SF80">
    <property type="entry name" value="GRIP DOMAIN-CONTAINING PROTEIN"/>
    <property type="match status" value="1"/>
</dbReference>
<dbReference type="Gene3D" id="2.40.50.40">
    <property type="match status" value="1"/>
</dbReference>
<dbReference type="Pfam" id="PF11496">
    <property type="entry name" value="HDA2-3"/>
    <property type="match status" value="1"/>
</dbReference>
<evidence type="ECO:0000313" key="6">
    <source>
        <dbReference type="Proteomes" id="UP000016922"/>
    </source>
</evidence>
<evidence type="ECO:0000259" key="4">
    <source>
        <dbReference type="PROSITE" id="PS50013"/>
    </source>
</evidence>
<dbReference type="PANTHER" id="PTHR45615">
    <property type="entry name" value="MYOSIN HEAVY CHAIN, NON-MUSCLE"/>
    <property type="match status" value="1"/>
</dbReference>
<evidence type="ECO:0000313" key="5">
    <source>
        <dbReference type="EMBL" id="EPE25113.1"/>
    </source>
</evidence>
<feature type="compositionally biased region" description="Polar residues" evidence="3">
    <location>
        <begin position="404"/>
        <end position="423"/>
    </location>
</feature>
<dbReference type="OMA" id="TTHSIEH"/>
<reference evidence="5 6" key="1">
    <citation type="journal article" date="2013" name="BMC Genomics">
        <title>Genomics-driven discovery of the pneumocandin biosynthetic gene cluster in the fungus Glarea lozoyensis.</title>
        <authorList>
            <person name="Chen L."/>
            <person name="Yue Q."/>
            <person name="Zhang X."/>
            <person name="Xiang M."/>
            <person name="Wang C."/>
            <person name="Li S."/>
            <person name="Che Y."/>
            <person name="Ortiz-Lopez F.J."/>
            <person name="Bills G.F."/>
            <person name="Liu X."/>
            <person name="An Z."/>
        </authorList>
    </citation>
    <scope>NUCLEOTIDE SEQUENCE [LARGE SCALE GENOMIC DNA]</scope>
    <source>
        <strain evidence="6">ATCC 20868 / MF5171</strain>
    </source>
</reference>
<keyword evidence="6" id="KW-1185">Reference proteome</keyword>
<feature type="region of interest" description="Disordered" evidence="3">
    <location>
        <begin position="1033"/>
        <end position="1094"/>
    </location>
</feature>
<dbReference type="InterPro" id="IPR021006">
    <property type="entry name" value="Hda2/3"/>
</dbReference>
<dbReference type="PROSITE" id="PS50013">
    <property type="entry name" value="CHROMO_2"/>
    <property type="match status" value="1"/>
</dbReference>
<dbReference type="GO" id="GO:0070823">
    <property type="term" value="C:HDA1 complex"/>
    <property type="evidence" value="ECO:0007669"/>
    <property type="project" value="InterPro"/>
</dbReference>
<dbReference type="HOGENOM" id="CLU_268855_0_0_1"/>
<feature type="compositionally biased region" description="Low complexity" evidence="3">
    <location>
        <begin position="387"/>
        <end position="403"/>
    </location>
</feature>
<feature type="compositionally biased region" description="Basic and acidic residues" evidence="3">
    <location>
        <begin position="1067"/>
        <end position="1079"/>
    </location>
</feature>
<protein>
    <submittedName>
        <fullName evidence="5">Chromo</fullName>
    </submittedName>
</protein>
<organism evidence="5 6">
    <name type="scientific">Glarea lozoyensis (strain ATCC 20868 / MF5171)</name>
    <dbReference type="NCBI Taxonomy" id="1116229"/>
    <lineage>
        <taxon>Eukaryota</taxon>
        <taxon>Fungi</taxon>
        <taxon>Dikarya</taxon>
        <taxon>Ascomycota</taxon>
        <taxon>Pezizomycotina</taxon>
        <taxon>Leotiomycetes</taxon>
        <taxon>Helotiales</taxon>
        <taxon>Helotiaceae</taxon>
        <taxon>Glarea</taxon>
    </lineage>
</organism>
<dbReference type="KEGG" id="glz:GLAREA_11694"/>
<dbReference type="OrthoDB" id="3647690at2759"/>
<evidence type="ECO:0000256" key="2">
    <source>
        <dbReference type="SAM" id="Coils"/>
    </source>
</evidence>
<feature type="region of interest" description="Disordered" evidence="3">
    <location>
        <begin position="665"/>
        <end position="696"/>
    </location>
</feature>
<feature type="compositionally biased region" description="Polar residues" evidence="3">
    <location>
        <begin position="233"/>
        <end position="245"/>
    </location>
</feature>
<feature type="region of interest" description="Disordered" evidence="3">
    <location>
        <begin position="332"/>
        <end position="544"/>
    </location>
</feature>
<feature type="compositionally biased region" description="Polar residues" evidence="3">
    <location>
        <begin position="490"/>
        <end position="503"/>
    </location>
</feature>
<dbReference type="Gene3D" id="3.40.50.12360">
    <property type="match status" value="1"/>
</dbReference>
<feature type="compositionally biased region" description="Polar residues" evidence="3">
    <location>
        <begin position="169"/>
        <end position="179"/>
    </location>
</feature>
<feature type="compositionally biased region" description="Basic and acidic residues" evidence="3">
    <location>
        <begin position="424"/>
        <end position="434"/>
    </location>
</feature>
<feature type="compositionally biased region" description="Low complexity" evidence="3">
    <location>
        <begin position="510"/>
        <end position="520"/>
    </location>
</feature>
<dbReference type="SUPFAM" id="SSF54160">
    <property type="entry name" value="Chromo domain-like"/>
    <property type="match status" value="1"/>
</dbReference>
<accession>S3DEM2</accession>
<keyword evidence="2" id="KW-0175">Coiled coil</keyword>
<name>S3DEM2_GLAL2</name>
<dbReference type="eggNOG" id="ENOG502S6DU">
    <property type="taxonomic scope" value="Eukaryota"/>
</dbReference>
<feature type="region of interest" description="Disordered" evidence="3">
    <location>
        <begin position="715"/>
        <end position="738"/>
    </location>
</feature>
<feature type="region of interest" description="Disordered" evidence="3">
    <location>
        <begin position="1347"/>
        <end position="1379"/>
    </location>
</feature>
<feature type="compositionally biased region" description="Polar residues" evidence="3">
    <location>
        <begin position="521"/>
        <end position="535"/>
    </location>
</feature>
<dbReference type="GeneID" id="19470735"/>
<dbReference type="GO" id="GO:0006338">
    <property type="term" value="P:chromatin remodeling"/>
    <property type="evidence" value="ECO:0007669"/>
    <property type="project" value="UniProtKB-ARBA"/>
</dbReference>
<feature type="compositionally biased region" description="Low complexity" evidence="3">
    <location>
        <begin position="153"/>
        <end position="164"/>
    </location>
</feature>
<feature type="compositionally biased region" description="Basic residues" evidence="3">
    <location>
        <begin position="142"/>
        <end position="152"/>
    </location>
</feature>
<proteinExistence type="predicted"/>
<dbReference type="InterPro" id="IPR016197">
    <property type="entry name" value="Chromo-like_dom_sf"/>
</dbReference>
<feature type="coiled-coil region" evidence="2">
    <location>
        <begin position="1149"/>
        <end position="1176"/>
    </location>
</feature>
<dbReference type="InterPro" id="IPR000953">
    <property type="entry name" value="Chromo/chromo_shadow_dom"/>
</dbReference>
<feature type="region of interest" description="Disordered" evidence="3">
    <location>
        <begin position="1"/>
        <end position="59"/>
    </location>
</feature>
<feature type="compositionally biased region" description="Polar residues" evidence="3">
    <location>
        <begin position="452"/>
        <end position="470"/>
    </location>
</feature>
<dbReference type="RefSeq" id="XP_008088028.1">
    <property type="nucleotide sequence ID" value="XM_008089837.1"/>
</dbReference>
<feature type="compositionally biased region" description="Polar residues" evidence="3">
    <location>
        <begin position="1042"/>
        <end position="1065"/>
    </location>
</feature>
<sequence>MEQSSEKRVKSDTPHSYARTPPTTILRDPPFLSSTSRRNAKGRERKEKKRKRQLSPSGEEEYILRDILKEEVRRGKLYYLIDWEGIDPNTGKDFEHTWEPAEYANEEAVRDWKAKKKLLAEEIADKDFSSISNTQSSEPIRGPKRRRTKRRSSSSTPKRPTGTPEALNTGASKASLLNSQKKRPHHGSPVEIKDSYEEDTSLSVDARLARKPVVEISSASKKIDPSEYRVVSIYSQDTQPIPSYSDSEEDSQGPRKSPVRLFQRPSRPRNPFEEIPIEEQSPIDSPSVSAAKLLPVSSSESSKGAVLIIPDSQDLGASASYEVSTLQSTGVTSEGWVHSQPNTQGQLSDRPLTAHSDNSSPHTRGSLVTEISPTGSSSYRASISHFPDSGSQSDSGPSHQSDSLNPITASEKSSLKINESQRYSIDHSNSEKTSSDNSALSGEREVDVAAQGHTSSAPNIFVNQTTTSQPLLPIPHTEDEGYSEPPASDLNDSQSFPASYHSSHSGEKVLSQPLPLSSSSTKTLRQLSNNSSQFHGSEPGPFPASHRIAPPLSQTDIASPLTVVRPEVTVPSIETAPKEGVILFESAASKQAFQPTFVSHLDYTREAPSSAFHAQGIIQSIETQQDIHFPSCTPRSKVRMESNSASLGTLSGSKDTVALLREARQQASAKRAAERAAARSASTMPATPPPPPVLEHPLPLREVIAEKLVSKSEVPAALEPAPSANISRQPSPLPETDVKEGMTRDLSIAILGDDEYIVPLPLVAHTRDVYVASLRKRKEQRLAFFHGSTDKVIVGDIEEMLEELARICDHLDLIASDYSTQRETSNETQAKYAETISTKCIFIAELVGALRPHDKHLVILSRSGRMQEILQTVLIRHGFGKPENSHTFFDNSDGSLRISILPTDGAYVDASLEPASVVVAFSPVSDVRPYSNLRTNPATPSRRAPLLSLIITHSIEHLNLCFDQSIRGIDRNLKLATCISQIQRNVGKSSADDYPPPPEAAVAVAQFLTGPDNEWLIPQIPIIHGMDLRRLPSTDHSDSRLDQQLSGSTTQSWDVPFTQQVSASKRQLIDHETDFESTKRQRLTPFPDGQIDDSQLTHVSVSTGTASSAKISAQIDVQQPSQQSDTSSHGVNDRVITLERKVGDLGNELRLKEASNTELRLANQELEERLHNMELSFQKIQPRFQEALNDRAHFEKEITSALQVQARLQQKADAKDELERELSEARAALSSSSIPEIAAFNKLKGEILALKTEIDRLEKRRITASNEQAFFSNQYQLASAEAQQAKQQNAIYEEELKALRPKCASNAVEIHQIHNDSEISQHLDKIRQLAALNAEYERELEKKNEELRALKNGRRGATRGTSVPRSPRLGAGTMSPGNGAVRRVVAHGSRGNSPAPSELARGQFGEALFQGMGTGRWATHLQQ</sequence>
<comment type="subunit">
    <text evidence="1">Component of the NuA4 histone acetyltransferase complex.</text>
</comment>
<dbReference type="STRING" id="1116229.S3DEM2"/>
<dbReference type="EMBL" id="KE145372">
    <property type="protein sequence ID" value="EPE25113.1"/>
    <property type="molecule type" value="Genomic_DNA"/>
</dbReference>
<dbReference type="InterPro" id="IPR038609">
    <property type="entry name" value="HDA1_su2/3_sf"/>
</dbReference>
<gene>
    <name evidence="5" type="ORF">GLAREA_11694</name>
</gene>
<evidence type="ECO:0000256" key="3">
    <source>
        <dbReference type="SAM" id="MobiDB-lite"/>
    </source>
</evidence>
<feature type="compositionally biased region" description="Polar residues" evidence="3">
    <location>
        <begin position="369"/>
        <end position="381"/>
    </location>
</feature>
<dbReference type="Proteomes" id="UP000016922">
    <property type="component" value="Unassembled WGS sequence"/>
</dbReference>
<feature type="region of interest" description="Disordered" evidence="3">
    <location>
        <begin position="130"/>
        <end position="288"/>
    </location>
</feature>
<feature type="domain" description="Chromo" evidence="4">
    <location>
        <begin position="62"/>
        <end position="102"/>
    </location>
</feature>
<feature type="compositionally biased region" description="Basic and acidic residues" evidence="3">
    <location>
        <begin position="1"/>
        <end position="13"/>
    </location>
</feature>